<gene>
    <name evidence="2" type="ORF">HNQ64_000853</name>
</gene>
<feature type="signal peptide" evidence="1">
    <location>
        <begin position="1"/>
        <end position="22"/>
    </location>
</feature>
<protein>
    <submittedName>
        <fullName evidence="2">Uncharacterized protein</fullName>
    </submittedName>
</protein>
<evidence type="ECO:0000313" key="3">
    <source>
        <dbReference type="Proteomes" id="UP000534294"/>
    </source>
</evidence>
<evidence type="ECO:0000313" key="2">
    <source>
        <dbReference type="EMBL" id="MBB5036619.1"/>
    </source>
</evidence>
<evidence type="ECO:0000256" key="1">
    <source>
        <dbReference type="SAM" id="SignalP"/>
    </source>
</evidence>
<dbReference type="AlphaFoldDB" id="A0A7W8DNJ8"/>
<dbReference type="Proteomes" id="UP000534294">
    <property type="component" value="Unassembled WGS sequence"/>
</dbReference>
<feature type="chain" id="PRO_5030781283" evidence="1">
    <location>
        <begin position="23"/>
        <end position="144"/>
    </location>
</feature>
<dbReference type="EMBL" id="JACHIF010000001">
    <property type="protein sequence ID" value="MBB5036619.1"/>
    <property type="molecule type" value="Genomic_DNA"/>
</dbReference>
<keyword evidence="1" id="KW-0732">Signal</keyword>
<organism evidence="2 3">
    <name type="scientific">Prosthecobacter dejongeii</name>
    <dbReference type="NCBI Taxonomy" id="48465"/>
    <lineage>
        <taxon>Bacteria</taxon>
        <taxon>Pseudomonadati</taxon>
        <taxon>Verrucomicrobiota</taxon>
        <taxon>Verrucomicrobiia</taxon>
        <taxon>Verrucomicrobiales</taxon>
        <taxon>Verrucomicrobiaceae</taxon>
        <taxon>Prosthecobacter</taxon>
    </lineage>
</organism>
<keyword evidence="3" id="KW-1185">Reference proteome</keyword>
<proteinExistence type="predicted"/>
<sequence length="144" mass="16053">MTSRFLLSPFLFLVLLLAQVQADEFDSQAFMGMNSGNSVGAAIKRGEKDNKRVLVFAYDEKKNGQAFHIKGMLELEETKKLVREHFILVITDFKDRNIRDVIGSEGMDRPVYFLFNTDGSLVQKGTAAMGAGAGAKLVKEWTSK</sequence>
<accession>A0A7W8DNJ8</accession>
<dbReference type="RefSeq" id="WP_184205636.1">
    <property type="nucleotide sequence ID" value="NZ_JACHIF010000001.1"/>
</dbReference>
<dbReference type="InterPro" id="IPR036249">
    <property type="entry name" value="Thioredoxin-like_sf"/>
</dbReference>
<name>A0A7W8DNJ8_9BACT</name>
<dbReference type="SUPFAM" id="SSF52833">
    <property type="entry name" value="Thioredoxin-like"/>
    <property type="match status" value="1"/>
</dbReference>
<comment type="caution">
    <text evidence="2">The sequence shown here is derived from an EMBL/GenBank/DDBJ whole genome shotgun (WGS) entry which is preliminary data.</text>
</comment>
<reference evidence="2 3" key="1">
    <citation type="submission" date="2020-08" db="EMBL/GenBank/DDBJ databases">
        <title>Genomic Encyclopedia of Type Strains, Phase IV (KMG-IV): sequencing the most valuable type-strain genomes for metagenomic binning, comparative biology and taxonomic classification.</title>
        <authorList>
            <person name="Goeker M."/>
        </authorList>
    </citation>
    <scope>NUCLEOTIDE SEQUENCE [LARGE SCALE GENOMIC DNA]</scope>
    <source>
        <strain evidence="2 3">DSM 12251</strain>
    </source>
</reference>